<dbReference type="EMBL" id="BLRX01000073">
    <property type="protein sequence ID" value="GFP25337.1"/>
    <property type="molecule type" value="Genomic_DNA"/>
</dbReference>
<protein>
    <submittedName>
        <fullName evidence="1">Uncharacterized protein</fullName>
    </submittedName>
</protein>
<comment type="caution">
    <text evidence="1">The sequence shown here is derived from an EMBL/GenBank/DDBJ whole genome shotgun (WGS) entry which is preliminary data.</text>
</comment>
<dbReference type="AlphaFoldDB" id="A0A6V8NYQ3"/>
<evidence type="ECO:0000313" key="1">
    <source>
        <dbReference type="EMBL" id="GFP25337.1"/>
    </source>
</evidence>
<sequence length="76" mass="8758">MLGGVEERRLVTPSVRVESKSAIRPAFHLSWRGDCLSWQKTEMLYTLGRTFIPTFLQELWLIYLPDGVTIRSSCTL</sequence>
<organism evidence="1 2">
    <name type="scientific">Candidatus Hakubella thermalkaliphila</name>
    <dbReference type="NCBI Taxonomy" id="2754717"/>
    <lineage>
        <taxon>Bacteria</taxon>
        <taxon>Bacillati</taxon>
        <taxon>Actinomycetota</taxon>
        <taxon>Actinomycetota incertae sedis</taxon>
        <taxon>Candidatus Hakubellales</taxon>
        <taxon>Candidatus Hakubellaceae</taxon>
        <taxon>Candidatus Hakubella</taxon>
    </lineage>
</organism>
<accession>A0A6V8NYQ3</accession>
<name>A0A6V8NYQ3_9ACTN</name>
<proteinExistence type="predicted"/>
<reference evidence="1 2" key="1">
    <citation type="journal article" date="2020" name="Front. Microbiol.">
        <title>Single-cell genomics of novel Actinobacteria with the Wood-Ljungdahl pathway discovered in a serpentinizing system.</title>
        <authorList>
            <person name="Merino N."/>
            <person name="Kawai M."/>
            <person name="Boyd E.S."/>
            <person name="Colman D.R."/>
            <person name="McGlynn S.E."/>
            <person name="Nealson K.H."/>
            <person name="Kurokawa K."/>
            <person name="Hongoh Y."/>
        </authorList>
    </citation>
    <scope>NUCLEOTIDE SEQUENCE [LARGE SCALE GENOMIC DNA]</scope>
    <source>
        <strain evidence="1 2">S25</strain>
    </source>
</reference>
<dbReference type="Proteomes" id="UP000543224">
    <property type="component" value="Unassembled WGS sequence"/>
</dbReference>
<gene>
    <name evidence="1" type="ORF">HKBW3S25_00809</name>
</gene>
<evidence type="ECO:0000313" key="2">
    <source>
        <dbReference type="Proteomes" id="UP000543224"/>
    </source>
</evidence>